<dbReference type="PANTHER" id="PTHR12707">
    <property type="entry name" value="PINN"/>
    <property type="match status" value="1"/>
</dbReference>
<dbReference type="Proteomes" id="UP000054144">
    <property type="component" value="Unassembled WGS sequence"/>
</dbReference>
<evidence type="ECO:0000256" key="4">
    <source>
        <dbReference type="ARBA" id="ARBA00023015"/>
    </source>
</evidence>
<dbReference type="InterPro" id="IPR006786">
    <property type="entry name" value="Pinin_SDK_MemA"/>
</dbReference>
<feature type="compositionally biased region" description="Polar residues" evidence="8">
    <location>
        <begin position="273"/>
        <end position="282"/>
    </location>
</feature>
<evidence type="ECO:0000256" key="6">
    <source>
        <dbReference type="ARBA" id="ARBA00023187"/>
    </source>
</evidence>
<evidence type="ECO:0000256" key="1">
    <source>
        <dbReference type="ARBA" id="ARBA00004123"/>
    </source>
</evidence>
<keyword evidence="4" id="KW-0805">Transcription regulation</keyword>
<dbReference type="GO" id="GO:0071013">
    <property type="term" value="C:catalytic step 2 spliceosome"/>
    <property type="evidence" value="ECO:0007669"/>
    <property type="project" value="TreeGrafter"/>
</dbReference>
<dbReference type="PANTHER" id="PTHR12707:SF0">
    <property type="entry name" value="PININ"/>
    <property type="match status" value="1"/>
</dbReference>
<dbReference type="Pfam" id="PF04696">
    <property type="entry name" value="Pinin_SDK_memA"/>
    <property type="match status" value="1"/>
</dbReference>
<feature type="region of interest" description="Disordered" evidence="8">
    <location>
        <begin position="1"/>
        <end position="106"/>
    </location>
</feature>
<feature type="compositionally biased region" description="Basic and acidic residues" evidence="8">
    <location>
        <begin position="69"/>
        <end position="106"/>
    </location>
</feature>
<dbReference type="OrthoDB" id="330772at2759"/>
<keyword evidence="6" id="KW-0508">mRNA splicing</keyword>
<dbReference type="GO" id="GO:0006397">
    <property type="term" value="P:mRNA processing"/>
    <property type="evidence" value="ECO:0007669"/>
    <property type="project" value="UniProtKB-KW"/>
</dbReference>
<keyword evidence="7" id="KW-0539">Nucleus</keyword>
<feature type="compositionally biased region" description="Basic and acidic residues" evidence="8">
    <location>
        <begin position="228"/>
        <end position="242"/>
    </location>
</feature>
<keyword evidence="11" id="KW-1185">Reference proteome</keyword>
<evidence type="ECO:0000313" key="10">
    <source>
        <dbReference type="EMBL" id="KIY44326.1"/>
    </source>
</evidence>
<protein>
    <recommendedName>
        <fullName evidence="9">Pinin/SDK/MemA protein domain-containing protein</fullName>
    </recommendedName>
</protein>
<keyword evidence="3" id="KW-0507">mRNA processing</keyword>
<keyword evidence="5" id="KW-0804">Transcription</keyword>
<dbReference type="AlphaFoldDB" id="A0A0D7A355"/>
<gene>
    <name evidence="10" type="ORF">FISHEDRAFT_51698</name>
</gene>
<evidence type="ECO:0000313" key="11">
    <source>
        <dbReference type="Proteomes" id="UP000054144"/>
    </source>
</evidence>
<evidence type="ECO:0000256" key="8">
    <source>
        <dbReference type="SAM" id="MobiDB-lite"/>
    </source>
</evidence>
<comment type="subcellular location">
    <subcellularLocation>
        <location evidence="1">Nucleus</location>
    </subcellularLocation>
</comment>
<feature type="compositionally biased region" description="Polar residues" evidence="8">
    <location>
        <begin position="1"/>
        <end position="17"/>
    </location>
</feature>
<organism evidence="10 11">
    <name type="scientific">Fistulina hepatica ATCC 64428</name>
    <dbReference type="NCBI Taxonomy" id="1128425"/>
    <lineage>
        <taxon>Eukaryota</taxon>
        <taxon>Fungi</taxon>
        <taxon>Dikarya</taxon>
        <taxon>Basidiomycota</taxon>
        <taxon>Agaricomycotina</taxon>
        <taxon>Agaricomycetes</taxon>
        <taxon>Agaricomycetidae</taxon>
        <taxon>Agaricales</taxon>
        <taxon>Fistulinaceae</taxon>
        <taxon>Fistulina</taxon>
    </lineage>
</organism>
<feature type="non-terminal residue" evidence="10">
    <location>
        <position position="1"/>
    </location>
</feature>
<reference evidence="10 11" key="1">
    <citation type="journal article" date="2015" name="Fungal Genet. Biol.">
        <title>Evolution of novel wood decay mechanisms in Agaricales revealed by the genome sequences of Fistulina hepatica and Cylindrobasidium torrendii.</title>
        <authorList>
            <person name="Floudas D."/>
            <person name="Held B.W."/>
            <person name="Riley R."/>
            <person name="Nagy L.G."/>
            <person name="Koehler G."/>
            <person name="Ransdell A.S."/>
            <person name="Younus H."/>
            <person name="Chow J."/>
            <person name="Chiniquy J."/>
            <person name="Lipzen A."/>
            <person name="Tritt A."/>
            <person name="Sun H."/>
            <person name="Haridas S."/>
            <person name="LaButti K."/>
            <person name="Ohm R.A."/>
            <person name="Kues U."/>
            <person name="Blanchette R.A."/>
            <person name="Grigoriev I.V."/>
            <person name="Minto R.E."/>
            <person name="Hibbett D.S."/>
        </authorList>
    </citation>
    <scope>NUCLEOTIDE SEQUENCE [LARGE SCALE GENOMIC DNA]</scope>
    <source>
        <strain evidence="10 11">ATCC 64428</strain>
    </source>
</reference>
<proteinExistence type="inferred from homology"/>
<dbReference type="EMBL" id="KN882092">
    <property type="protein sequence ID" value="KIY44326.1"/>
    <property type="molecule type" value="Genomic_DNA"/>
</dbReference>
<evidence type="ECO:0000256" key="7">
    <source>
        <dbReference type="ARBA" id="ARBA00023242"/>
    </source>
</evidence>
<evidence type="ECO:0000256" key="2">
    <source>
        <dbReference type="ARBA" id="ARBA00010386"/>
    </source>
</evidence>
<name>A0A0D7A355_9AGAR</name>
<dbReference type="GO" id="GO:0008380">
    <property type="term" value="P:RNA splicing"/>
    <property type="evidence" value="ECO:0007669"/>
    <property type="project" value="UniProtKB-KW"/>
</dbReference>
<evidence type="ECO:0000256" key="5">
    <source>
        <dbReference type="ARBA" id="ARBA00023163"/>
    </source>
</evidence>
<evidence type="ECO:0000259" key="9">
    <source>
        <dbReference type="Pfam" id="PF04696"/>
    </source>
</evidence>
<feature type="domain" description="Pinin/SDK/MemA protein" evidence="9">
    <location>
        <begin position="35"/>
        <end position="132"/>
    </location>
</feature>
<feature type="region of interest" description="Disordered" evidence="8">
    <location>
        <begin position="228"/>
        <end position="327"/>
    </location>
</feature>
<dbReference type="InterPro" id="IPR039853">
    <property type="entry name" value="Pinin"/>
</dbReference>
<comment type="similarity">
    <text evidence="2">Belongs to the pinin family.</text>
</comment>
<sequence length="327" mass="36337">SSPVTESQPPTDSTAISVTVGKKRPRVVMTEGPSRERKRGKGIFGMMLGTLKEAQTEDQRRSAAAGAQRRKEKEITIQSRLRKDVDSSRRADEIRRNKTTANRKEEDIQLQDSIHKFRRRRMPSLANFLCTSDNIPSAKIDEDTEMDGATPLQKTDDRSSVAILNQHMPLRSHPPPLYYLPKILTPEQARFLDRRKAEMIRAVEGEWDEFAAQRFAAVSEIDKLRHTVAADEERADNTKNGDKTSAPDNEDADMDSAPKSMIADSMDVDPQSAKLSDATSTDVKGEDVAKSAISEPRPDSIKGQGETKPAVAVSAQMQADEDDAVEY</sequence>
<evidence type="ECO:0000256" key="3">
    <source>
        <dbReference type="ARBA" id="ARBA00022664"/>
    </source>
</evidence>
<accession>A0A0D7A355</accession>